<proteinExistence type="predicted"/>
<evidence type="ECO:0000313" key="3">
    <source>
        <dbReference type="Proteomes" id="UP000604825"/>
    </source>
</evidence>
<accession>A0A811SIH1</accession>
<keyword evidence="3" id="KW-1185">Reference proteome</keyword>
<dbReference type="Proteomes" id="UP000604825">
    <property type="component" value="Unassembled WGS sequence"/>
</dbReference>
<organism evidence="2 3">
    <name type="scientific">Miscanthus lutarioriparius</name>
    <dbReference type="NCBI Taxonomy" id="422564"/>
    <lineage>
        <taxon>Eukaryota</taxon>
        <taxon>Viridiplantae</taxon>
        <taxon>Streptophyta</taxon>
        <taxon>Embryophyta</taxon>
        <taxon>Tracheophyta</taxon>
        <taxon>Spermatophyta</taxon>
        <taxon>Magnoliopsida</taxon>
        <taxon>Liliopsida</taxon>
        <taxon>Poales</taxon>
        <taxon>Poaceae</taxon>
        <taxon>PACMAD clade</taxon>
        <taxon>Panicoideae</taxon>
        <taxon>Andropogonodae</taxon>
        <taxon>Andropogoneae</taxon>
        <taxon>Saccharinae</taxon>
        <taxon>Miscanthus</taxon>
    </lineage>
</organism>
<dbReference type="AlphaFoldDB" id="A0A811SIH1"/>
<protein>
    <submittedName>
        <fullName evidence="2">Uncharacterized protein</fullName>
    </submittedName>
</protein>
<name>A0A811SIH1_9POAL</name>
<reference evidence="2" key="1">
    <citation type="submission" date="2020-10" db="EMBL/GenBank/DDBJ databases">
        <authorList>
            <person name="Han B."/>
            <person name="Lu T."/>
            <person name="Zhao Q."/>
            <person name="Huang X."/>
            <person name="Zhao Y."/>
        </authorList>
    </citation>
    <scope>NUCLEOTIDE SEQUENCE</scope>
</reference>
<evidence type="ECO:0000313" key="2">
    <source>
        <dbReference type="EMBL" id="CAD6341966.1"/>
    </source>
</evidence>
<sequence length="265" mass="28435">MWASTTARGTERQRPRQRVASAAVRAGVLGREARHDVPEQRVREEAYAVDTVGWGPRGDGGGEGRGGRDGWVGDGIVRIREHHGRAQRQWIGNVDAVELHVAHADVDARLKLLLLHGRRRAGAERSGRGAALERSGVAARLDWGTTRRTTLCSGAICAVRSIQGPSHRLSSCLAITPCRMRLGRLLSGCPQSAAVAIRSFPSAAVWPASTCVGLPSLLPRSPPGSPRSGCRAAQLGASEGVLRLARWPRRGRFPVRQLCGARALL</sequence>
<comment type="caution">
    <text evidence="2">The sequence shown here is derived from an EMBL/GenBank/DDBJ whole genome shotgun (WGS) entry which is preliminary data.</text>
</comment>
<dbReference type="EMBL" id="CAJGYO010000360">
    <property type="protein sequence ID" value="CAD6341966.1"/>
    <property type="molecule type" value="Genomic_DNA"/>
</dbReference>
<gene>
    <name evidence="2" type="ORF">NCGR_LOCUS66064</name>
</gene>
<evidence type="ECO:0000256" key="1">
    <source>
        <dbReference type="SAM" id="MobiDB-lite"/>
    </source>
</evidence>
<feature type="region of interest" description="Disordered" evidence="1">
    <location>
        <begin position="1"/>
        <end position="20"/>
    </location>
</feature>